<accession>A0A6J6CVD4</accession>
<name>A0A6J6CVD4_9ZZZZ</name>
<dbReference type="AlphaFoldDB" id="A0A6J6CVD4"/>
<organism evidence="1">
    <name type="scientific">freshwater metagenome</name>
    <dbReference type="NCBI Taxonomy" id="449393"/>
    <lineage>
        <taxon>unclassified sequences</taxon>
        <taxon>metagenomes</taxon>
        <taxon>ecological metagenomes</taxon>
    </lineage>
</organism>
<dbReference type="EMBL" id="CAEZSW010000086">
    <property type="protein sequence ID" value="CAB4555094.1"/>
    <property type="molecule type" value="Genomic_DNA"/>
</dbReference>
<protein>
    <submittedName>
        <fullName evidence="1">Unannotated protein</fullName>
    </submittedName>
</protein>
<sequence>MASASGRAVASSLPYLSAIHPTATTAFVTPFPFKEWAWIKASIESFLALSINPQVLITAISAFVGSLTNTQPSAANRPANSSESVSLRAHPRVTRATVRGIFSSASFEITVR</sequence>
<gene>
    <name evidence="1" type="ORF">UFOPK1508_00686</name>
</gene>
<proteinExistence type="predicted"/>
<evidence type="ECO:0000313" key="1">
    <source>
        <dbReference type="EMBL" id="CAB4555094.1"/>
    </source>
</evidence>
<reference evidence="1" key="1">
    <citation type="submission" date="2020-05" db="EMBL/GenBank/DDBJ databases">
        <authorList>
            <person name="Chiriac C."/>
            <person name="Salcher M."/>
            <person name="Ghai R."/>
            <person name="Kavagutti S V."/>
        </authorList>
    </citation>
    <scope>NUCLEOTIDE SEQUENCE</scope>
</reference>